<organism evidence="1 2">
    <name type="scientific">Araneus ventricosus</name>
    <name type="common">Orbweaver spider</name>
    <name type="synonym">Epeira ventricosa</name>
    <dbReference type="NCBI Taxonomy" id="182803"/>
    <lineage>
        <taxon>Eukaryota</taxon>
        <taxon>Metazoa</taxon>
        <taxon>Ecdysozoa</taxon>
        <taxon>Arthropoda</taxon>
        <taxon>Chelicerata</taxon>
        <taxon>Arachnida</taxon>
        <taxon>Araneae</taxon>
        <taxon>Araneomorphae</taxon>
        <taxon>Entelegynae</taxon>
        <taxon>Araneoidea</taxon>
        <taxon>Araneidae</taxon>
        <taxon>Araneus</taxon>
    </lineage>
</organism>
<comment type="caution">
    <text evidence="1">The sequence shown here is derived from an EMBL/GenBank/DDBJ whole genome shotgun (WGS) entry which is preliminary data.</text>
</comment>
<dbReference type="EMBL" id="BGPR01073423">
    <property type="protein sequence ID" value="GBO46002.1"/>
    <property type="molecule type" value="Genomic_DNA"/>
</dbReference>
<evidence type="ECO:0000313" key="1">
    <source>
        <dbReference type="EMBL" id="GBO46002.1"/>
    </source>
</evidence>
<evidence type="ECO:0000313" key="2">
    <source>
        <dbReference type="Proteomes" id="UP000499080"/>
    </source>
</evidence>
<gene>
    <name evidence="1" type="ORF">AVEN_102431_1</name>
</gene>
<keyword evidence="2" id="KW-1185">Reference proteome</keyword>
<protein>
    <submittedName>
        <fullName evidence="1">Uncharacterized protein</fullName>
    </submittedName>
</protein>
<proteinExistence type="predicted"/>
<dbReference type="Proteomes" id="UP000499080">
    <property type="component" value="Unassembled WGS sequence"/>
</dbReference>
<sequence>MFWHGDTPQGIHSTFWSGTAMDASTFSAPVNGFRYKDFFMCVAGHHRFKTHGDSALLAVAPDGIVYPGTLLTNRTPARIQMEKQWTSS</sequence>
<reference evidence="1 2" key="1">
    <citation type="journal article" date="2019" name="Sci. Rep.">
        <title>Orb-weaving spider Araneus ventricosus genome elucidates the spidroin gene catalogue.</title>
        <authorList>
            <person name="Kono N."/>
            <person name="Nakamura H."/>
            <person name="Ohtoshi R."/>
            <person name="Moran D.A.P."/>
            <person name="Shinohara A."/>
            <person name="Yoshida Y."/>
            <person name="Fujiwara M."/>
            <person name="Mori M."/>
            <person name="Tomita M."/>
            <person name="Arakawa K."/>
        </authorList>
    </citation>
    <scope>NUCLEOTIDE SEQUENCE [LARGE SCALE GENOMIC DNA]</scope>
</reference>
<name>A0A4Y2XD99_ARAVE</name>
<accession>A0A4Y2XD99</accession>
<dbReference type="AlphaFoldDB" id="A0A4Y2XD99"/>